<proteinExistence type="inferred from homology"/>
<evidence type="ECO:0000313" key="7">
    <source>
        <dbReference type="Proteomes" id="UP001597560"/>
    </source>
</evidence>
<sequence length="329" mass="37973">MDMFRITVVIPTYQRTMLLSRCLDALTKQTLNQRLYDIIVVGDGYDKETEELVATFNTAFENRITYLYTECKKGPAAARNLGWLYADGHLVAFTDDDCIPDELWLQEIFDAYNGEEKIVYTGSVYVPTPESPTDFERNTAQLEVAEFITANCICTKQALYHVGGFDERFKMAWREDSDLHFKLLRAKIPIIKLNKAVVIHPARKAKWGISIKEQKKGIYNALLAKKFPSLYQARIGHPTNALYYSLLLLLISMVLLWHVNLKWAFFASLSFWLFLTAKFILIRLRGTSKSPSHIAEMVFTSILIPYLSIFWQLYGSIKYRTVYNIKIGK</sequence>
<evidence type="ECO:0000256" key="2">
    <source>
        <dbReference type="ARBA" id="ARBA00022676"/>
    </source>
</evidence>
<dbReference type="Gene3D" id="3.90.550.10">
    <property type="entry name" value="Spore Coat Polysaccharide Biosynthesis Protein SpsA, Chain A"/>
    <property type="match status" value="1"/>
</dbReference>
<evidence type="ECO:0000256" key="1">
    <source>
        <dbReference type="ARBA" id="ARBA00006739"/>
    </source>
</evidence>
<evidence type="ECO:0000256" key="4">
    <source>
        <dbReference type="SAM" id="Phobius"/>
    </source>
</evidence>
<keyword evidence="7" id="KW-1185">Reference proteome</keyword>
<organism evidence="6 7">
    <name type="scientific">Olivibacter jilunii</name>
    <dbReference type="NCBI Taxonomy" id="985016"/>
    <lineage>
        <taxon>Bacteria</taxon>
        <taxon>Pseudomonadati</taxon>
        <taxon>Bacteroidota</taxon>
        <taxon>Sphingobacteriia</taxon>
        <taxon>Sphingobacteriales</taxon>
        <taxon>Sphingobacteriaceae</taxon>
        <taxon>Olivibacter</taxon>
    </lineage>
</organism>
<keyword evidence="4" id="KW-1133">Transmembrane helix</keyword>
<dbReference type="SUPFAM" id="SSF53448">
    <property type="entry name" value="Nucleotide-diphospho-sugar transferases"/>
    <property type="match status" value="1"/>
</dbReference>
<keyword evidence="2 6" id="KW-0328">Glycosyltransferase</keyword>
<keyword evidence="3 6" id="KW-0808">Transferase</keyword>
<dbReference type="CDD" id="cd00761">
    <property type="entry name" value="Glyco_tranf_GTA_type"/>
    <property type="match status" value="1"/>
</dbReference>
<dbReference type="GO" id="GO:0016757">
    <property type="term" value="F:glycosyltransferase activity"/>
    <property type="evidence" value="ECO:0007669"/>
    <property type="project" value="UniProtKB-KW"/>
</dbReference>
<dbReference type="EMBL" id="JBHUPA010000001">
    <property type="protein sequence ID" value="MFD2960508.1"/>
    <property type="molecule type" value="Genomic_DNA"/>
</dbReference>
<accession>A0ABW6AW55</accession>
<feature type="domain" description="Glycosyltransferase 2-like" evidence="5">
    <location>
        <begin position="7"/>
        <end position="139"/>
    </location>
</feature>
<dbReference type="PANTHER" id="PTHR43179">
    <property type="entry name" value="RHAMNOSYLTRANSFERASE WBBL"/>
    <property type="match status" value="1"/>
</dbReference>
<evidence type="ECO:0000256" key="3">
    <source>
        <dbReference type="ARBA" id="ARBA00022679"/>
    </source>
</evidence>
<name>A0ABW6AW55_9SPHI</name>
<evidence type="ECO:0000259" key="5">
    <source>
        <dbReference type="Pfam" id="PF00535"/>
    </source>
</evidence>
<dbReference type="EC" id="2.4.-.-" evidence="6"/>
<dbReference type="Proteomes" id="UP001597560">
    <property type="component" value="Unassembled WGS sequence"/>
</dbReference>
<feature type="transmembrane region" description="Helical" evidence="4">
    <location>
        <begin position="263"/>
        <end position="282"/>
    </location>
</feature>
<gene>
    <name evidence="6" type="ORF">ACFS6J_01835</name>
</gene>
<keyword evidence="4" id="KW-0812">Transmembrane</keyword>
<dbReference type="PANTHER" id="PTHR43179:SF12">
    <property type="entry name" value="GALACTOFURANOSYLTRANSFERASE GLFT2"/>
    <property type="match status" value="1"/>
</dbReference>
<comment type="similarity">
    <text evidence="1">Belongs to the glycosyltransferase 2 family.</text>
</comment>
<dbReference type="RefSeq" id="WP_130855887.1">
    <property type="nucleotide sequence ID" value="NZ_JBHUPA010000001.1"/>
</dbReference>
<feature type="transmembrane region" description="Helical" evidence="4">
    <location>
        <begin position="241"/>
        <end position="257"/>
    </location>
</feature>
<protein>
    <submittedName>
        <fullName evidence="6">Glycosyltransferase family 2 protein</fullName>
        <ecNumber evidence="6">2.4.-.-</ecNumber>
    </submittedName>
</protein>
<reference evidence="7" key="1">
    <citation type="journal article" date="2019" name="Int. J. Syst. Evol. Microbiol.">
        <title>The Global Catalogue of Microorganisms (GCM) 10K type strain sequencing project: providing services to taxonomists for standard genome sequencing and annotation.</title>
        <authorList>
            <consortium name="The Broad Institute Genomics Platform"/>
            <consortium name="The Broad Institute Genome Sequencing Center for Infectious Disease"/>
            <person name="Wu L."/>
            <person name="Ma J."/>
        </authorList>
    </citation>
    <scope>NUCLEOTIDE SEQUENCE [LARGE SCALE GENOMIC DNA]</scope>
    <source>
        <strain evidence="7">KCTC 23098</strain>
    </source>
</reference>
<dbReference type="InterPro" id="IPR001173">
    <property type="entry name" value="Glyco_trans_2-like"/>
</dbReference>
<feature type="transmembrane region" description="Helical" evidence="4">
    <location>
        <begin position="294"/>
        <end position="314"/>
    </location>
</feature>
<comment type="caution">
    <text evidence="6">The sequence shown here is derived from an EMBL/GenBank/DDBJ whole genome shotgun (WGS) entry which is preliminary data.</text>
</comment>
<keyword evidence="4" id="KW-0472">Membrane</keyword>
<evidence type="ECO:0000313" key="6">
    <source>
        <dbReference type="EMBL" id="MFD2960508.1"/>
    </source>
</evidence>
<dbReference type="InterPro" id="IPR029044">
    <property type="entry name" value="Nucleotide-diphossugar_trans"/>
</dbReference>
<dbReference type="Pfam" id="PF00535">
    <property type="entry name" value="Glycos_transf_2"/>
    <property type="match status" value="1"/>
</dbReference>